<proteinExistence type="predicted"/>
<evidence type="ECO:0000313" key="2">
    <source>
        <dbReference type="Proteomes" id="UP000265515"/>
    </source>
</evidence>
<comment type="caution">
    <text evidence="1">The sequence shown here is derived from an EMBL/GenBank/DDBJ whole genome shotgun (WGS) entry which is preliminary data.</text>
</comment>
<keyword evidence="2" id="KW-1185">Reference proteome</keyword>
<accession>A0A388K296</accession>
<dbReference type="Gramene" id="GBG64073">
    <property type="protein sequence ID" value="GBG64073"/>
    <property type="gene ID" value="CBR_g40520"/>
</dbReference>
<dbReference type="Proteomes" id="UP000265515">
    <property type="component" value="Unassembled WGS sequence"/>
</dbReference>
<organism evidence="1 2">
    <name type="scientific">Chara braunii</name>
    <name type="common">Braun's stonewort</name>
    <dbReference type="NCBI Taxonomy" id="69332"/>
    <lineage>
        <taxon>Eukaryota</taxon>
        <taxon>Viridiplantae</taxon>
        <taxon>Streptophyta</taxon>
        <taxon>Charophyceae</taxon>
        <taxon>Charales</taxon>
        <taxon>Characeae</taxon>
        <taxon>Chara</taxon>
    </lineage>
</organism>
<sequence length="253" mass="26866">MLGQYSSNGEVGGVNGDIEMASGVGDLEDKGRGDGLLEKVANERVVIVGKVEEGTELEEGLGQGVLDEGCDLRGVHTDAFSGDNVVEVFDARSGKCTFAELGVECLLSEDREDLANMLEVGLEGGAKDEDVIKVHDDTDFDEVTEDVIHGGLECGGGIGESERHYEELIVPEPRAECGFMGVLLADTDLVEATAKVNLSEIFGSTKSIKELGDPRQGVLVLNRDPVQGAVVCAHAEFRSSTFLYKKAASTEGR</sequence>
<dbReference type="AlphaFoldDB" id="A0A388K296"/>
<evidence type="ECO:0000313" key="1">
    <source>
        <dbReference type="EMBL" id="GBG64073.1"/>
    </source>
</evidence>
<reference evidence="1 2" key="1">
    <citation type="journal article" date="2018" name="Cell">
        <title>The Chara Genome: Secondary Complexity and Implications for Plant Terrestrialization.</title>
        <authorList>
            <person name="Nishiyama T."/>
            <person name="Sakayama H."/>
            <person name="Vries J.D."/>
            <person name="Buschmann H."/>
            <person name="Saint-Marcoux D."/>
            <person name="Ullrich K.K."/>
            <person name="Haas F.B."/>
            <person name="Vanderstraeten L."/>
            <person name="Becker D."/>
            <person name="Lang D."/>
            <person name="Vosolsobe S."/>
            <person name="Rombauts S."/>
            <person name="Wilhelmsson P.K.I."/>
            <person name="Janitza P."/>
            <person name="Kern R."/>
            <person name="Heyl A."/>
            <person name="Rumpler F."/>
            <person name="Villalobos L.I.A.C."/>
            <person name="Clay J.M."/>
            <person name="Skokan R."/>
            <person name="Toyoda A."/>
            <person name="Suzuki Y."/>
            <person name="Kagoshima H."/>
            <person name="Schijlen E."/>
            <person name="Tajeshwar N."/>
            <person name="Catarino B."/>
            <person name="Hetherington A.J."/>
            <person name="Saltykova A."/>
            <person name="Bonnot C."/>
            <person name="Breuninger H."/>
            <person name="Symeonidi A."/>
            <person name="Radhakrishnan G.V."/>
            <person name="Van Nieuwerburgh F."/>
            <person name="Deforce D."/>
            <person name="Chang C."/>
            <person name="Karol K.G."/>
            <person name="Hedrich R."/>
            <person name="Ulvskov P."/>
            <person name="Glockner G."/>
            <person name="Delwiche C.F."/>
            <person name="Petrasek J."/>
            <person name="Van de Peer Y."/>
            <person name="Friml J."/>
            <person name="Beilby M."/>
            <person name="Dolan L."/>
            <person name="Kohara Y."/>
            <person name="Sugano S."/>
            <person name="Fujiyama A."/>
            <person name="Delaux P.-M."/>
            <person name="Quint M."/>
            <person name="TheiBen G."/>
            <person name="Hagemann M."/>
            <person name="Harholt J."/>
            <person name="Dunand C."/>
            <person name="Zachgo S."/>
            <person name="Langdale J."/>
            <person name="Maumus F."/>
            <person name="Straeten D.V.D."/>
            <person name="Gould S.B."/>
            <person name="Rensing S.A."/>
        </authorList>
    </citation>
    <scope>NUCLEOTIDE SEQUENCE [LARGE SCALE GENOMIC DNA]</scope>
    <source>
        <strain evidence="1 2">S276</strain>
    </source>
</reference>
<dbReference type="EMBL" id="BFEA01000046">
    <property type="protein sequence ID" value="GBG64073.1"/>
    <property type="molecule type" value="Genomic_DNA"/>
</dbReference>
<name>A0A388K296_CHABU</name>
<gene>
    <name evidence="1" type="ORF">CBR_g40520</name>
</gene>
<protein>
    <submittedName>
        <fullName evidence="1">Uncharacterized protein</fullName>
    </submittedName>
</protein>